<evidence type="ECO:0000313" key="2">
    <source>
        <dbReference type="EnsemblMetazoa" id="G6825.1:cds"/>
    </source>
</evidence>
<feature type="compositionally biased region" description="Low complexity" evidence="1">
    <location>
        <begin position="1"/>
        <end position="16"/>
    </location>
</feature>
<evidence type="ECO:0000313" key="3">
    <source>
        <dbReference type="Proteomes" id="UP000005408"/>
    </source>
</evidence>
<organism evidence="2 3">
    <name type="scientific">Magallana gigas</name>
    <name type="common">Pacific oyster</name>
    <name type="synonym">Crassostrea gigas</name>
    <dbReference type="NCBI Taxonomy" id="29159"/>
    <lineage>
        <taxon>Eukaryota</taxon>
        <taxon>Metazoa</taxon>
        <taxon>Spiralia</taxon>
        <taxon>Lophotrochozoa</taxon>
        <taxon>Mollusca</taxon>
        <taxon>Bivalvia</taxon>
        <taxon>Autobranchia</taxon>
        <taxon>Pteriomorphia</taxon>
        <taxon>Ostreida</taxon>
        <taxon>Ostreoidea</taxon>
        <taxon>Ostreidae</taxon>
        <taxon>Magallana</taxon>
    </lineage>
</organism>
<dbReference type="Proteomes" id="UP000005408">
    <property type="component" value="Unassembled WGS sequence"/>
</dbReference>
<feature type="region of interest" description="Disordered" evidence="1">
    <location>
        <begin position="1"/>
        <end position="24"/>
    </location>
</feature>
<accession>A0A8W8NUF1</accession>
<dbReference type="EnsemblMetazoa" id="G6825.1">
    <property type="protein sequence ID" value="G6825.1:cds"/>
    <property type="gene ID" value="G6825"/>
</dbReference>
<protein>
    <submittedName>
        <fullName evidence="2">Uncharacterized protein</fullName>
    </submittedName>
</protein>
<dbReference type="AlphaFoldDB" id="A0A8W8NUF1"/>
<name>A0A8W8NUF1_MAGGI</name>
<evidence type="ECO:0000256" key="1">
    <source>
        <dbReference type="SAM" id="MobiDB-lite"/>
    </source>
</evidence>
<sequence length="190" mass="21429">MSTSIPTSTPTSSTSSVAMRPSVSENLEKRVKTIEIVKEDQQTASVVNPPKINSEVERLNKMNKDLVEQMSDLKLRNMRDNLLFFGLKEPSDTSNEDCVSKIVQFCENELGLCNVDEKIDRAHRLDHAPLHLQIRLPGQQCEKLGQDASSGSLCAPPPKWNSEKIHEGRLALEQNNQPHFLLSLRHGRKY</sequence>
<reference evidence="2" key="1">
    <citation type="submission" date="2022-08" db="UniProtKB">
        <authorList>
            <consortium name="EnsemblMetazoa"/>
        </authorList>
    </citation>
    <scope>IDENTIFICATION</scope>
    <source>
        <strain evidence="2">05x7-T-G4-1.051#20</strain>
    </source>
</reference>
<proteinExistence type="predicted"/>
<keyword evidence="3" id="KW-1185">Reference proteome</keyword>